<evidence type="ECO:0000313" key="1">
    <source>
        <dbReference type="EMBL" id="KAI3370295.1"/>
    </source>
</evidence>
<accession>A0ACB8WQH6</accession>
<organism evidence="1 2">
    <name type="scientific">Scortum barcoo</name>
    <name type="common">barcoo grunter</name>
    <dbReference type="NCBI Taxonomy" id="214431"/>
    <lineage>
        <taxon>Eukaryota</taxon>
        <taxon>Metazoa</taxon>
        <taxon>Chordata</taxon>
        <taxon>Craniata</taxon>
        <taxon>Vertebrata</taxon>
        <taxon>Euteleostomi</taxon>
        <taxon>Actinopterygii</taxon>
        <taxon>Neopterygii</taxon>
        <taxon>Teleostei</taxon>
        <taxon>Neoteleostei</taxon>
        <taxon>Acanthomorphata</taxon>
        <taxon>Eupercaria</taxon>
        <taxon>Centrarchiformes</taxon>
        <taxon>Terapontoidei</taxon>
        <taxon>Terapontidae</taxon>
        <taxon>Scortum</taxon>
    </lineage>
</organism>
<reference evidence="1" key="1">
    <citation type="submission" date="2022-04" db="EMBL/GenBank/DDBJ databases">
        <title>Jade perch genome.</title>
        <authorList>
            <person name="Chao B."/>
        </authorList>
    </citation>
    <scope>NUCLEOTIDE SEQUENCE</scope>
    <source>
        <strain evidence="1">CB-2022</strain>
    </source>
</reference>
<proteinExistence type="predicted"/>
<evidence type="ECO:0000313" key="2">
    <source>
        <dbReference type="Proteomes" id="UP000831701"/>
    </source>
</evidence>
<dbReference type="EMBL" id="CM041537">
    <property type="protein sequence ID" value="KAI3370295.1"/>
    <property type="molecule type" value="Genomic_DNA"/>
</dbReference>
<protein>
    <submittedName>
        <fullName evidence="1">Uncharacterized protein</fullName>
    </submittedName>
</protein>
<dbReference type="Proteomes" id="UP000831701">
    <property type="component" value="Chromosome 7"/>
</dbReference>
<sequence length="68" mass="7677">DLAKETHKDRHGDSIQLGDAYGESSPDDSAVVGLITEEDEREYRGLIQNNLQINASKTKELMVDFRRT</sequence>
<feature type="non-terminal residue" evidence="1">
    <location>
        <position position="1"/>
    </location>
</feature>
<keyword evidence="2" id="KW-1185">Reference proteome</keyword>
<gene>
    <name evidence="1" type="ORF">L3Q82_025065</name>
</gene>
<comment type="caution">
    <text evidence="1">The sequence shown here is derived from an EMBL/GenBank/DDBJ whole genome shotgun (WGS) entry which is preliminary data.</text>
</comment>
<name>A0ACB8WQH6_9TELE</name>